<dbReference type="EMBL" id="MGGL01000004">
    <property type="protein sequence ID" value="OGM27344.1"/>
    <property type="molecule type" value="Genomic_DNA"/>
</dbReference>
<feature type="transmembrane region" description="Helical" evidence="1">
    <location>
        <begin position="6"/>
        <end position="31"/>
    </location>
</feature>
<keyword evidence="1" id="KW-0812">Transmembrane</keyword>
<protein>
    <submittedName>
        <fullName evidence="2">Uncharacterized protein</fullName>
    </submittedName>
</protein>
<dbReference type="Proteomes" id="UP000179221">
    <property type="component" value="Unassembled WGS sequence"/>
</dbReference>
<feature type="transmembrane region" description="Helical" evidence="1">
    <location>
        <begin position="182"/>
        <end position="200"/>
    </location>
</feature>
<comment type="caution">
    <text evidence="2">The sequence shown here is derived from an EMBL/GenBank/DDBJ whole genome shotgun (WGS) entry which is preliminary data.</text>
</comment>
<feature type="transmembrane region" description="Helical" evidence="1">
    <location>
        <begin position="263"/>
        <end position="281"/>
    </location>
</feature>
<evidence type="ECO:0000313" key="2">
    <source>
        <dbReference type="EMBL" id="OGM27344.1"/>
    </source>
</evidence>
<gene>
    <name evidence="2" type="ORF">A2628_00890</name>
</gene>
<accession>A0A1F7YJ13</accession>
<keyword evidence="1" id="KW-1133">Transmembrane helix</keyword>
<sequence length="299" mass="33639">MKTFVRTLIGFFTVITIIYLLILTTLVFFLLNPRFYQNSFSKPGVYKNLEKGLKAYARNSLRMELAQQNKSYNNLTVGQRKEIDTQIEKLLTPISEENIRDFSDKNIQNILIYANGKTPELTIYLPIMKWGLPKESIERLPDYLTTENINVTQVLEEHPEINVNRDRLTSLSLLGQRARKNLLFSLILTLILVKLHSLASSKSDRVSGPAKLITVAGILILFLSWIMKIAAGIFGQNIAARVNAGDIIAGTLGSALLTDIFKFWLIVGIVLLIAGLVLFNVKTTPYSALPQSIKKTKIQ</sequence>
<name>A0A1F7YJ13_9BACT</name>
<keyword evidence="1" id="KW-0472">Membrane</keyword>
<evidence type="ECO:0000313" key="3">
    <source>
        <dbReference type="Proteomes" id="UP000179221"/>
    </source>
</evidence>
<organism evidence="2 3">
    <name type="scientific">Candidatus Woesebacteria bacterium RIFCSPHIGHO2_01_FULL_40_22</name>
    <dbReference type="NCBI Taxonomy" id="1802499"/>
    <lineage>
        <taxon>Bacteria</taxon>
        <taxon>Candidatus Woeseibacteriota</taxon>
    </lineage>
</organism>
<feature type="transmembrane region" description="Helical" evidence="1">
    <location>
        <begin position="212"/>
        <end position="231"/>
    </location>
</feature>
<dbReference type="AlphaFoldDB" id="A0A1F7YJ13"/>
<evidence type="ECO:0000256" key="1">
    <source>
        <dbReference type="SAM" id="Phobius"/>
    </source>
</evidence>
<reference evidence="2 3" key="1">
    <citation type="journal article" date="2016" name="Nat. Commun.">
        <title>Thousands of microbial genomes shed light on interconnected biogeochemical processes in an aquifer system.</title>
        <authorList>
            <person name="Anantharaman K."/>
            <person name="Brown C.T."/>
            <person name="Hug L.A."/>
            <person name="Sharon I."/>
            <person name="Castelle C.J."/>
            <person name="Probst A.J."/>
            <person name="Thomas B.C."/>
            <person name="Singh A."/>
            <person name="Wilkins M.J."/>
            <person name="Karaoz U."/>
            <person name="Brodie E.L."/>
            <person name="Williams K.H."/>
            <person name="Hubbard S.S."/>
            <person name="Banfield J.F."/>
        </authorList>
    </citation>
    <scope>NUCLEOTIDE SEQUENCE [LARGE SCALE GENOMIC DNA]</scope>
</reference>
<proteinExistence type="predicted"/>